<evidence type="ECO:0000313" key="2">
    <source>
        <dbReference type="Proteomes" id="UP000799767"/>
    </source>
</evidence>
<gene>
    <name evidence="1" type="ORF">BDY17DRAFT_326861</name>
</gene>
<dbReference type="Proteomes" id="UP000799767">
    <property type="component" value="Unassembled WGS sequence"/>
</dbReference>
<dbReference type="OrthoDB" id="5302289at2759"/>
<keyword evidence="2" id="KW-1185">Reference proteome</keyword>
<sequence length="100" mass="11095">MSTSAAGAKHVDGIGTLTYQRALDIARNTEGDLNVSISNYLEDPLAIIWTRICTEPTTCLLTKAEFAVFNFFVQRFEGNALAIEAITRYWWTVTSESGDD</sequence>
<accession>A0A6A6PIN6</accession>
<proteinExistence type="predicted"/>
<organism evidence="1 2">
    <name type="scientific">Neohortaea acidophila</name>
    <dbReference type="NCBI Taxonomy" id="245834"/>
    <lineage>
        <taxon>Eukaryota</taxon>
        <taxon>Fungi</taxon>
        <taxon>Dikarya</taxon>
        <taxon>Ascomycota</taxon>
        <taxon>Pezizomycotina</taxon>
        <taxon>Dothideomycetes</taxon>
        <taxon>Dothideomycetidae</taxon>
        <taxon>Mycosphaerellales</taxon>
        <taxon>Teratosphaeriaceae</taxon>
        <taxon>Neohortaea</taxon>
    </lineage>
</organism>
<name>A0A6A6PIN6_9PEZI</name>
<dbReference type="GeneID" id="54478582"/>
<reference evidence="1" key="1">
    <citation type="journal article" date="2020" name="Stud. Mycol.">
        <title>101 Dothideomycetes genomes: a test case for predicting lifestyles and emergence of pathogens.</title>
        <authorList>
            <person name="Haridas S."/>
            <person name="Albert R."/>
            <person name="Binder M."/>
            <person name="Bloem J."/>
            <person name="Labutti K."/>
            <person name="Salamov A."/>
            <person name="Andreopoulos B."/>
            <person name="Baker S."/>
            <person name="Barry K."/>
            <person name="Bills G."/>
            <person name="Bluhm B."/>
            <person name="Cannon C."/>
            <person name="Castanera R."/>
            <person name="Culley D."/>
            <person name="Daum C."/>
            <person name="Ezra D."/>
            <person name="Gonzalez J."/>
            <person name="Henrissat B."/>
            <person name="Kuo A."/>
            <person name="Liang C."/>
            <person name="Lipzen A."/>
            <person name="Lutzoni F."/>
            <person name="Magnuson J."/>
            <person name="Mondo S."/>
            <person name="Nolan M."/>
            <person name="Ohm R."/>
            <person name="Pangilinan J."/>
            <person name="Park H.-J."/>
            <person name="Ramirez L."/>
            <person name="Alfaro M."/>
            <person name="Sun H."/>
            <person name="Tritt A."/>
            <person name="Yoshinaga Y."/>
            <person name="Zwiers L.-H."/>
            <person name="Turgeon B."/>
            <person name="Goodwin S."/>
            <person name="Spatafora J."/>
            <person name="Crous P."/>
            <person name="Grigoriev I."/>
        </authorList>
    </citation>
    <scope>NUCLEOTIDE SEQUENCE</scope>
    <source>
        <strain evidence="1">CBS 113389</strain>
    </source>
</reference>
<dbReference type="RefSeq" id="XP_033586422.1">
    <property type="nucleotide sequence ID" value="XM_033737580.1"/>
</dbReference>
<evidence type="ECO:0000313" key="1">
    <source>
        <dbReference type="EMBL" id="KAF2479852.1"/>
    </source>
</evidence>
<protein>
    <submittedName>
        <fullName evidence="1">Uncharacterized protein</fullName>
    </submittedName>
</protein>
<dbReference type="AlphaFoldDB" id="A0A6A6PIN6"/>
<dbReference type="EMBL" id="MU001640">
    <property type="protein sequence ID" value="KAF2479852.1"/>
    <property type="molecule type" value="Genomic_DNA"/>
</dbReference>